<dbReference type="PROSITE" id="PS00211">
    <property type="entry name" value="ABC_TRANSPORTER_1"/>
    <property type="match status" value="1"/>
</dbReference>
<dbReference type="InterPro" id="IPR050093">
    <property type="entry name" value="ABC_SmlMolc_Importer"/>
</dbReference>
<dbReference type="InterPro" id="IPR003439">
    <property type="entry name" value="ABC_transporter-like_ATP-bd"/>
</dbReference>
<dbReference type="PANTHER" id="PTHR42781">
    <property type="entry name" value="SPERMIDINE/PUTRESCINE IMPORT ATP-BINDING PROTEIN POTA"/>
    <property type="match status" value="1"/>
</dbReference>
<organism evidence="5 6">
    <name type="scientific">Fusibacter tunisiensis</name>
    <dbReference type="NCBI Taxonomy" id="1008308"/>
    <lineage>
        <taxon>Bacteria</taxon>
        <taxon>Bacillati</taxon>
        <taxon>Bacillota</taxon>
        <taxon>Clostridia</taxon>
        <taxon>Eubacteriales</taxon>
        <taxon>Eubacteriales Family XII. Incertae Sedis</taxon>
        <taxon>Fusibacter</taxon>
    </lineage>
</organism>
<dbReference type="InterPro" id="IPR017871">
    <property type="entry name" value="ABC_transporter-like_CS"/>
</dbReference>
<gene>
    <name evidence="5" type="ORF">JOC49_001653</name>
</gene>
<evidence type="ECO:0000256" key="3">
    <source>
        <dbReference type="ARBA" id="ARBA00022840"/>
    </source>
</evidence>
<evidence type="ECO:0000256" key="1">
    <source>
        <dbReference type="ARBA" id="ARBA00022448"/>
    </source>
</evidence>
<dbReference type="PANTHER" id="PTHR42781:SF8">
    <property type="entry name" value="BICARBONATE TRANSPORT ATP-BINDING PROTEIN CMPC"/>
    <property type="match status" value="1"/>
</dbReference>
<evidence type="ECO:0000259" key="4">
    <source>
        <dbReference type="PROSITE" id="PS50893"/>
    </source>
</evidence>
<dbReference type="SUPFAM" id="SSF52540">
    <property type="entry name" value="P-loop containing nucleoside triphosphate hydrolases"/>
    <property type="match status" value="1"/>
</dbReference>
<proteinExistence type="predicted"/>
<dbReference type="RefSeq" id="WP_204664213.1">
    <property type="nucleotide sequence ID" value="NZ_JAFBDT010000012.1"/>
</dbReference>
<dbReference type="Pfam" id="PF00005">
    <property type="entry name" value="ABC_tran"/>
    <property type="match status" value="1"/>
</dbReference>
<keyword evidence="3" id="KW-0067">ATP-binding</keyword>
<accession>A0ABS2MRU2</accession>
<dbReference type="InterPro" id="IPR027417">
    <property type="entry name" value="P-loop_NTPase"/>
</dbReference>
<evidence type="ECO:0000313" key="5">
    <source>
        <dbReference type="EMBL" id="MBM7562110.1"/>
    </source>
</evidence>
<protein>
    <submittedName>
        <fullName evidence="5">ABC-type nitrate/sulfonate/bicarbonate transport system ATPase subunit</fullName>
    </submittedName>
</protein>
<comment type="caution">
    <text evidence="5">The sequence shown here is derived from an EMBL/GenBank/DDBJ whole genome shotgun (WGS) entry which is preliminary data.</text>
</comment>
<dbReference type="Gene3D" id="3.40.50.300">
    <property type="entry name" value="P-loop containing nucleotide triphosphate hydrolases"/>
    <property type="match status" value="1"/>
</dbReference>
<keyword evidence="2" id="KW-0547">Nucleotide-binding</keyword>
<sequence>MKPILKIRGLTKSFEEIPVIHNLSLDVFEDEILCIMGPSGVGKSTLLNCIAGITPFESGEIYCDPVLYENVKVPFPFVFQEMDTLLPWKTVRQNVILVTDHMLNDEIDALLDRVDLLKHAHKYPRELSGGMKQRVGIARALACRSKVLLMDEPFGSLDLEMRVKLQDLLMSIQKKFKLSVVFVTHDLNEAERIGNRIIKLA</sequence>
<dbReference type="Proteomes" id="UP000767854">
    <property type="component" value="Unassembled WGS sequence"/>
</dbReference>
<reference evidence="5 6" key="1">
    <citation type="submission" date="2021-01" db="EMBL/GenBank/DDBJ databases">
        <title>Genomic Encyclopedia of Type Strains, Phase IV (KMG-IV): sequencing the most valuable type-strain genomes for metagenomic binning, comparative biology and taxonomic classification.</title>
        <authorList>
            <person name="Goeker M."/>
        </authorList>
    </citation>
    <scope>NUCLEOTIDE SEQUENCE [LARGE SCALE GENOMIC DNA]</scope>
    <source>
        <strain evidence="5 6">DSM 24436</strain>
    </source>
</reference>
<keyword evidence="6" id="KW-1185">Reference proteome</keyword>
<feature type="domain" description="ABC transporter" evidence="4">
    <location>
        <begin position="5"/>
        <end position="201"/>
    </location>
</feature>
<evidence type="ECO:0000256" key="2">
    <source>
        <dbReference type="ARBA" id="ARBA00022741"/>
    </source>
</evidence>
<dbReference type="SMART" id="SM00382">
    <property type="entry name" value="AAA"/>
    <property type="match status" value="1"/>
</dbReference>
<dbReference type="EMBL" id="JAFBDT010000012">
    <property type="protein sequence ID" value="MBM7562110.1"/>
    <property type="molecule type" value="Genomic_DNA"/>
</dbReference>
<evidence type="ECO:0000313" key="6">
    <source>
        <dbReference type="Proteomes" id="UP000767854"/>
    </source>
</evidence>
<name>A0ABS2MRU2_9FIRM</name>
<dbReference type="PROSITE" id="PS50893">
    <property type="entry name" value="ABC_TRANSPORTER_2"/>
    <property type="match status" value="1"/>
</dbReference>
<keyword evidence="1" id="KW-0813">Transport</keyword>
<dbReference type="InterPro" id="IPR003593">
    <property type="entry name" value="AAA+_ATPase"/>
</dbReference>